<protein>
    <submittedName>
        <fullName evidence="2">Uncharacterized protein</fullName>
    </submittedName>
</protein>
<comment type="caution">
    <text evidence="2">The sequence shown here is derived from an EMBL/GenBank/DDBJ whole genome shotgun (WGS) entry which is preliminary data.</text>
</comment>
<dbReference type="AlphaFoldDB" id="A0A8H7RN12"/>
<sequence>MSAFNNNNHNLNNTSAGIEGQGSNLASQGINRQQPNELNENHGIAATGLNDTPLDTHSSIPSTRGNDLNYAGANIADTRKVDQQAVYGNTAGQNLNSDSNRTGGTGIPPVNTAEHVRRNAAEEAISAGHHGTHHTGNNNLSHERELHNVGTGPTALGHHNEHPTGHNGVGLDDKARIASHHATNVTHHHHPDDPVAVGPSSTPGQHHTGAPLGAGLPDQDLKHSTDKRHNEKYGNVSHKEEETKVSAGDKIKGNLEKIVGKISGNEAKVAQGENIAQGRSV</sequence>
<dbReference type="EMBL" id="JAEPRD010000002">
    <property type="protein sequence ID" value="KAG2214022.1"/>
    <property type="molecule type" value="Genomic_DNA"/>
</dbReference>
<dbReference type="OrthoDB" id="3170343at2759"/>
<feature type="region of interest" description="Disordered" evidence="1">
    <location>
        <begin position="43"/>
        <end position="66"/>
    </location>
</feature>
<evidence type="ECO:0000256" key="1">
    <source>
        <dbReference type="SAM" id="MobiDB-lite"/>
    </source>
</evidence>
<keyword evidence="3" id="KW-1185">Reference proteome</keyword>
<gene>
    <name evidence="2" type="ORF">INT47_001293</name>
</gene>
<proteinExistence type="predicted"/>
<accession>A0A8H7RN12</accession>
<feature type="region of interest" description="Disordered" evidence="1">
    <location>
        <begin position="1"/>
        <end position="29"/>
    </location>
</feature>
<name>A0A8H7RN12_9FUNG</name>
<evidence type="ECO:0000313" key="2">
    <source>
        <dbReference type="EMBL" id="KAG2214022.1"/>
    </source>
</evidence>
<feature type="compositionally biased region" description="Basic and acidic residues" evidence="1">
    <location>
        <begin position="219"/>
        <end position="248"/>
    </location>
</feature>
<feature type="compositionally biased region" description="Polar residues" evidence="1">
    <location>
        <begin position="49"/>
        <end position="66"/>
    </location>
</feature>
<reference evidence="2" key="1">
    <citation type="submission" date="2020-12" db="EMBL/GenBank/DDBJ databases">
        <title>Metabolic potential, ecology and presence of endohyphal bacteria is reflected in genomic diversity of Mucoromycotina.</title>
        <authorList>
            <person name="Muszewska A."/>
            <person name="Okrasinska A."/>
            <person name="Steczkiewicz K."/>
            <person name="Drgas O."/>
            <person name="Orlowska M."/>
            <person name="Perlinska-Lenart U."/>
            <person name="Aleksandrzak-Piekarczyk T."/>
            <person name="Szatraj K."/>
            <person name="Zielenkiewicz U."/>
            <person name="Pilsyk S."/>
            <person name="Malc E."/>
            <person name="Mieczkowski P."/>
            <person name="Kruszewska J.S."/>
            <person name="Biernat P."/>
            <person name="Pawlowska J."/>
        </authorList>
    </citation>
    <scope>NUCLEOTIDE SEQUENCE</scope>
    <source>
        <strain evidence="2">WA0000017839</strain>
    </source>
</reference>
<dbReference type="Proteomes" id="UP000603453">
    <property type="component" value="Unassembled WGS sequence"/>
</dbReference>
<evidence type="ECO:0000313" key="3">
    <source>
        <dbReference type="Proteomes" id="UP000603453"/>
    </source>
</evidence>
<feature type="compositionally biased region" description="Low complexity" evidence="1">
    <location>
        <begin position="1"/>
        <end position="13"/>
    </location>
</feature>
<feature type="region of interest" description="Disordered" evidence="1">
    <location>
        <begin position="125"/>
        <end position="248"/>
    </location>
</feature>
<organism evidence="2 3">
    <name type="scientific">Mucor saturninus</name>
    <dbReference type="NCBI Taxonomy" id="64648"/>
    <lineage>
        <taxon>Eukaryota</taxon>
        <taxon>Fungi</taxon>
        <taxon>Fungi incertae sedis</taxon>
        <taxon>Mucoromycota</taxon>
        <taxon>Mucoromycotina</taxon>
        <taxon>Mucoromycetes</taxon>
        <taxon>Mucorales</taxon>
        <taxon>Mucorineae</taxon>
        <taxon>Mucoraceae</taxon>
        <taxon>Mucor</taxon>
    </lineage>
</organism>